<dbReference type="RefSeq" id="WP_161258748.1">
    <property type="nucleotide sequence ID" value="NZ_WXEY01000011.1"/>
</dbReference>
<dbReference type="InterPro" id="IPR025833">
    <property type="entry name" value="GDYXXLXY"/>
</dbReference>
<proteinExistence type="predicted"/>
<keyword evidence="2" id="KW-1185">Reference proteome</keyword>
<sequence length="191" mass="21570">MRRNAFFAVVVLQVLVLLLMAGSRAVIVSAGQEITLKAAPVDPRHPFMGDYVRLRYNISEIDTRVVPNDITLEKLKHGSKVYVVLEEQQGLYQAVGLYRSEPAAGPGQVVLNGRFEGLRYPAPPAEILSKPEEKEFYRNAEPSFAWIEYGLEEYYVPEGTGLQLEQSLRERKDVFARVKVWRGDSVLTEVS</sequence>
<accession>A0A845L583</accession>
<organism evidence="1 2">
    <name type="scientific">Heliomicrobium undosum</name>
    <dbReference type="NCBI Taxonomy" id="121734"/>
    <lineage>
        <taxon>Bacteria</taxon>
        <taxon>Bacillati</taxon>
        <taxon>Bacillota</taxon>
        <taxon>Clostridia</taxon>
        <taxon>Eubacteriales</taxon>
        <taxon>Heliobacteriaceae</taxon>
        <taxon>Heliomicrobium</taxon>
    </lineage>
</organism>
<protein>
    <recommendedName>
        <fullName evidence="3">Membrane-anchored protein</fullName>
    </recommendedName>
</protein>
<comment type="caution">
    <text evidence="1">The sequence shown here is derived from an EMBL/GenBank/DDBJ whole genome shotgun (WGS) entry which is preliminary data.</text>
</comment>
<dbReference type="EMBL" id="WXEY01000011">
    <property type="protein sequence ID" value="MZP30215.1"/>
    <property type="molecule type" value="Genomic_DNA"/>
</dbReference>
<name>A0A845L583_9FIRM</name>
<reference evidence="1 2" key="1">
    <citation type="submission" date="2020-01" db="EMBL/GenBank/DDBJ databases">
        <title>Whole-genome sequence of Heliobacterium undosum DSM 13378.</title>
        <authorList>
            <person name="Kyndt J.A."/>
            <person name="Meyer T.E."/>
        </authorList>
    </citation>
    <scope>NUCLEOTIDE SEQUENCE [LARGE SCALE GENOMIC DNA]</scope>
    <source>
        <strain evidence="1 2">DSM 13378</strain>
    </source>
</reference>
<evidence type="ECO:0000313" key="2">
    <source>
        <dbReference type="Proteomes" id="UP000463470"/>
    </source>
</evidence>
<evidence type="ECO:0000313" key="1">
    <source>
        <dbReference type="EMBL" id="MZP30215.1"/>
    </source>
</evidence>
<dbReference type="Proteomes" id="UP000463470">
    <property type="component" value="Unassembled WGS sequence"/>
</dbReference>
<dbReference type="AlphaFoldDB" id="A0A845L583"/>
<evidence type="ECO:0008006" key="3">
    <source>
        <dbReference type="Google" id="ProtNLM"/>
    </source>
</evidence>
<dbReference type="OrthoDB" id="4868247at2"/>
<dbReference type="Pfam" id="PF14345">
    <property type="entry name" value="GDYXXLXY"/>
    <property type="match status" value="1"/>
</dbReference>
<gene>
    <name evidence="1" type="ORF">GTO91_10895</name>
</gene>